<dbReference type="Proteomes" id="UP000070700">
    <property type="component" value="Unassembled WGS sequence"/>
</dbReference>
<feature type="domain" description="HAM1-like C-terminal" evidence="2">
    <location>
        <begin position="643"/>
        <end position="804"/>
    </location>
</feature>
<feature type="region of interest" description="Disordered" evidence="1">
    <location>
        <begin position="892"/>
        <end position="934"/>
    </location>
</feature>
<dbReference type="EMBL" id="KQ947407">
    <property type="protein sequence ID" value="KUJ21863.1"/>
    <property type="molecule type" value="Genomic_DNA"/>
</dbReference>
<feature type="compositionally biased region" description="Basic and acidic residues" evidence="1">
    <location>
        <begin position="184"/>
        <end position="195"/>
    </location>
</feature>
<dbReference type="KEGG" id="psco:LY89DRAFT_778231"/>
<keyword evidence="5" id="KW-1185">Reference proteome</keyword>
<feature type="region of interest" description="Disordered" evidence="1">
    <location>
        <begin position="169"/>
        <end position="197"/>
    </location>
</feature>
<feature type="region of interest" description="Disordered" evidence="1">
    <location>
        <begin position="809"/>
        <end position="862"/>
    </location>
</feature>
<reference evidence="4 5" key="1">
    <citation type="submission" date="2015-10" db="EMBL/GenBank/DDBJ databases">
        <title>Full genome of DAOMC 229536 Phialocephala scopiformis, a fungal endophyte of spruce producing the potent anti-insectan compound rugulosin.</title>
        <authorList>
            <consortium name="DOE Joint Genome Institute"/>
            <person name="Walker A.K."/>
            <person name="Frasz S.L."/>
            <person name="Seifert K.A."/>
            <person name="Miller J.D."/>
            <person name="Mondo S.J."/>
            <person name="Labutti K."/>
            <person name="Lipzen A."/>
            <person name="Dockter R."/>
            <person name="Kennedy M."/>
            <person name="Grigoriev I.V."/>
            <person name="Spatafora J.W."/>
        </authorList>
    </citation>
    <scope>NUCLEOTIDE SEQUENCE [LARGE SCALE GENOMIC DNA]</scope>
    <source>
        <strain evidence="4 5">CBS 120377</strain>
    </source>
</reference>
<sequence>MSSSAQVNRPTNIKAKEEDVNRKLQFYGIASAFQAGKVPSNEQIDIALNSFLKSQALSSPSKKLSAEGQALVADFRNVVSEAKYLLLSKNEGNLLQDFIWQSQKIDGANAALPGAPVDKETAKQHGNEALEGLRTLGTLILSNGQFRKLLNDAVILMRDIAGDAAMKAADKVNPSEDQLNQIDKPADDNTWHDVPDMSAGNIKQQIKSQYNQNKPIDRNDVRDAAGNASQAAHPDGSRDPTDTAALASQDQQYGTASGVDAQSGVQNGAATLKQRASENIDADTKQKGRETRDRTKNYLSKKMPQERREQTIWRLKKLVVECQGHPDYQQAITTLLDLAEQYATHANTVTQQSTGTVKGAHADTALQRAETDLRVLIERFANHTSMDDLFDSLNTIYRDADKDPELKGWFKKMDAYIRKCLKQQGYIMEDAATEEWNRLYDQGNFLLRDRYRNHTDRIVDETKFLADQFDQDPQNKKFGQSMQKLFNDLGNDENGKPTFKPHLVKDLTEVILPGVFESIRYVPIPRIEYSDPMIDAVIENLVIESDNLMPNVMEVAGDNYFRWGRKGMANKKHHSFMISVSGIQMDLRDVAYYVKKKEGFPSITDLGVADIFLGGTGFSFKLKLSSAHKKDQQNFFKVDKVDVDVKNFNIKLKQSKHKVLFGLFKPVMLKVIRPALQKAMEKQIKDQFNQWDSFAYKIKVEADRAQQEIIEDPENAPNIYQRYVTAAQKQFAQGKQKAQNAADSMADKKANVAMTKQDSIFPDIHLPGGISSKATEYKELALKGDSWESPIFKLGTAGVSNDVPRAQEVTRKNHSVTSGGVRGPQNIGNTGSMSNQLSDHSAQSVGTSGLGSNTTAPTTAGIGSTGNGSAGYSNGSISNNTAGFSNQVDQAFSKDTANGPSLTNGKSNGTPVAGSGNTYNTTLGANNPVMTGTI</sequence>
<evidence type="ECO:0000256" key="1">
    <source>
        <dbReference type="SAM" id="MobiDB-lite"/>
    </source>
</evidence>
<dbReference type="PANTHER" id="PTHR31138">
    <property type="entry name" value="CHROMOSOME 19, WHOLE GENOME SHOTGUN SEQUENCE"/>
    <property type="match status" value="1"/>
</dbReference>
<evidence type="ECO:0000259" key="3">
    <source>
        <dbReference type="Pfam" id="PF19343"/>
    </source>
</evidence>
<proteinExistence type="predicted"/>
<evidence type="ECO:0000313" key="5">
    <source>
        <dbReference type="Proteomes" id="UP000070700"/>
    </source>
</evidence>
<protein>
    <submittedName>
        <fullName evidence="4">Uncharacterized protein</fullName>
    </submittedName>
</protein>
<dbReference type="InterPro" id="IPR027842">
    <property type="entry name" value="HAM1-like_C"/>
</dbReference>
<dbReference type="InParanoid" id="A0A194XNW0"/>
<feature type="domain" description="HAM1-like N-terminal" evidence="3">
    <location>
        <begin position="3"/>
        <end position="631"/>
    </location>
</feature>
<accession>A0A194XNW0</accession>
<feature type="region of interest" description="Disordered" evidence="1">
    <location>
        <begin position="211"/>
        <end position="244"/>
    </location>
</feature>
<dbReference type="Gene3D" id="3.15.10.10">
    <property type="entry name" value="Bactericidal permeability-increasing protein, domain 1"/>
    <property type="match status" value="1"/>
</dbReference>
<evidence type="ECO:0000313" key="4">
    <source>
        <dbReference type="EMBL" id="KUJ21863.1"/>
    </source>
</evidence>
<dbReference type="PANTHER" id="PTHR31138:SF1">
    <property type="entry name" value="PDZ DOMAIN-CONTAINING PROTEIN"/>
    <property type="match status" value="1"/>
</dbReference>
<dbReference type="Pfam" id="PF14613">
    <property type="entry name" value="HAM1_C"/>
    <property type="match status" value="1"/>
</dbReference>
<feature type="region of interest" description="Disordered" evidence="1">
    <location>
        <begin position="272"/>
        <end position="305"/>
    </location>
</feature>
<dbReference type="OrthoDB" id="19394at2759"/>
<feature type="compositionally biased region" description="Polar residues" evidence="1">
    <location>
        <begin position="826"/>
        <end position="862"/>
    </location>
</feature>
<name>A0A194XNW0_MOLSC</name>
<dbReference type="Pfam" id="PF19343">
    <property type="entry name" value="HAM1_N"/>
    <property type="match status" value="1"/>
</dbReference>
<organism evidence="4 5">
    <name type="scientific">Mollisia scopiformis</name>
    <name type="common">Conifer needle endophyte fungus</name>
    <name type="synonym">Phialocephala scopiformis</name>
    <dbReference type="NCBI Taxonomy" id="149040"/>
    <lineage>
        <taxon>Eukaryota</taxon>
        <taxon>Fungi</taxon>
        <taxon>Dikarya</taxon>
        <taxon>Ascomycota</taxon>
        <taxon>Pezizomycotina</taxon>
        <taxon>Leotiomycetes</taxon>
        <taxon>Helotiales</taxon>
        <taxon>Mollisiaceae</taxon>
        <taxon>Mollisia</taxon>
    </lineage>
</organism>
<dbReference type="GeneID" id="28831922"/>
<evidence type="ECO:0000259" key="2">
    <source>
        <dbReference type="Pfam" id="PF14613"/>
    </source>
</evidence>
<feature type="compositionally biased region" description="Basic and acidic residues" evidence="1">
    <location>
        <begin position="275"/>
        <end position="296"/>
    </location>
</feature>
<dbReference type="AlphaFoldDB" id="A0A194XNW0"/>
<dbReference type="RefSeq" id="XP_018076218.1">
    <property type="nucleotide sequence ID" value="XM_018222196.1"/>
</dbReference>
<dbReference type="InterPro" id="IPR045967">
    <property type="entry name" value="HAM1-like_N"/>
</dbReference>
<gene>
    <name evidence="4" type="ORF">LY89DRAFT_778231</name>
</gene>